<keyword evidence="1" id="KW-1133">Transmembrane helix</keyword>
<feature type="transmembrane region" description="Helical" evidence="1">
    <location>
        <begin position="6"/>
        <end position="35"/>
    </location>
</feature>
<dbReference type="Proteomes" id="UP000271374">
    <property type="component" value="Unassembled WGS sequence"/>
</dbReference>
<evidence type="ECO:0000313" key="2">
    <source>
        <dbReference type="EMBL" id="RTR27806.1"/>
    </source>
</evidence>
<dbReference type="EMBL" id="RXNT01000017">
    <property type="protein sequence ID" value="RTR27806.1"/>
    <property type="molecule type" value="Genomic_DNA"/>
</dbReference>
<sequence length="201" mass="22577">MGTFLGFLLGIAILMFLYSIIWNWVVIVPATLLLMLLRLDRFKLSTLFLNLLGYYVITSMLVLYTVGFVDTFDVSDSYILYTIVAGIIFFFGSMQGIGGKSAEARNNNDYHAQEILPYTLVAFFIGIVYYIFAVIEPVITYNGLTVTLLEWMYALKNVPVLSWIINIVGVIFVLNMLFMGVVGLLALIGGIANKVTRNESY</sequence>
<feature type="transmembrane region" description="Helical" evidence="1">
    <location>
        <begin position="118"/>
        <end position="140"/>
    </location>
</feature>
<feature type="transmembrane region" description="Helical" evidence="1">
    <location>
        <begin position="47"/>
        <end position="66"/>
    </location>
</feature>
<protein>
    <submittedName>
        <fullName evidence="2">Uncharacterized protein</fullName>
    </submittedName>
</protein>
<gene>
    <name evidence="2" type="ORF">EKG37_18095</name>
</gene>
<dbReference type="AlphaFoldDB" id="A0A3S0L5Y7"/>
<evidence type="ECO:0000313" key="3">
    <source>
        <dbReference type="Proteomes" id="UP000271374"/>
    </source>
</evidence>
<name>A0A3S0L5Y7_9BACI</name>
<feature type="transmembrane region" description="Helical" evidence="1">
    <location>
        <begin position="160"/>
        <end position="188"/>
    </location>
</feature>
<organism evidence="2 3">
    <name type="scientific">Bacillus yapensis</name>
    <dbReference type="NCBI Taxonomy" id="2492960"/>
    <lineage>
        <taxon>Bacteria</taxon>
        <taxon>Bacillati</taxon>
        <taxon>Bacillota</taxon>
        <taxon>Bacilli</taxon>
        <taxon>Bacillales</taxon>
        <taxon>Bacillaceae</taxon>
        <taxon>Bacillus</taxon>
    </lineage>
</organism>
<feature type="transmembrane region" description="Helical" evidence="1">
    <location>
        <begin position="78"/>
        <end position="97"/>
    </location>
</feature>
<accession>A0A3S0L5Y7</accession>
<dbReference type="OrthoDB" id="10005025at2"/>
<comment type="caution">
    <text evidence="2">The sequence shown here is derived from an EMBL/GenBank/DDBJ whole genome shotgun (WGS) entry which is preliminary data.</text>
</comment>
<keyword evidence="1" id="KW-0812">Transmembrane</keyword>
<keyword evidence="3" id="KW-1185">Reference proteome</keyword>
<evidence type="ECO:0000256" key="1">
    <source>
        <dbReference type="SAM" id="Phobius"/>
    </source>
</evidence>
<keyword evidence="1" id="KW-0472">Membrane</keyword>
<dbReference type="RefSeq" id="WP_126410200.1">
    <property type="nucleotide sequence ID" value="NZ_RXNT01000017.1"/>
</dbReference>
<proteinExistence type="predicted"/>
<reference evidence="2 3" key="1">
    <citation type="submission" date="2018-12" db="EMBL/GenBank/DDBJ databases">
        <title>Bacillus yapensis draft genome sequence.</title>
        <authorList>
            <person name="Yu L."/>
            <person name="Xu X."/>
            <person name="Tang X."/>
        </authorList>
    </citation>
    <scope>NUCLEOTIDE SEQUENCE [LARGE SCALE GENOMIC DNA]</scope>
    <source>
        <strain evidence="2 3">XXST-01</strain>
    </source>
</reference>